<dbReference type="PANTHER" id="PTHR13572">
    <property type="entry name" value="ENDO-ALPHA-1,2-MANNOSIDASE"/>
    <property type="match status" value="1"/>
</dbReference>
<evidence type="ECO:0000313" key="9">
    <source>
        <dbReference type="Proteomes" id="UP000239711"/>
    </source>
</evidence>
<name>A0A2S9J808_9SPHI</name>
<accession>A0A2S9J808</accession>
<keyword evidence="9" id="KW-1185">Reference proteome</keyword>
<dbReference type="Gene3D" id="3.20.20.80">
    <property type="entry name" value="Glycosidases"/>
    <property type="match status" value="1"/>
</dbReference>
<evidence type="ECO:0000256" key="1">
    <source>
        <dbReference type="ARBA" id="ARBA00004323"/>
    </source>
</evidence>
<dbReference type="RefSeq" id="WP_105715445.1">
    <property type="nucleotide sequence ID" value="NZ_PVBQ01000002.1"/>
</dbReference>
<evidence type="ECO:0000256" key="4">
    <source>
        <dbReference type="ARBA" id="ARBA00022968"/>
    </source>
</evidence>
<dbReference type="Proteomes" id="UP000239711">
    <property type="component" value="Unassembled WGS sequence"/>
</dbReference>
<comment type="subcellular location">
    <subcellularLocation>
        <location evidence="1">Golgi apparatus membrane</location>
        <topology evidence="1">Single-pass type II membrane protein</topology>
    </subcellularLocation>
</comment>
<keyword evidence="7" id="KW-0472">Membrane</keyword>
<comment type="caution">
    <text evidence="8">The sequence shown here is derived from an EMBL/GenBank/DDBJ whole genome shotgun (WGS) entry which is preliminary data.</text>
</comment>
<evidence type="ECO:0000256" key="7">
    <source>
        <dbReference type="ARBA" id="ARBA00023136"/>
    </source>
</evidence>
<proteinExistence type="predicted"/>
<reference evidence="8 9" key="1">
    <citation type="submission" date="2018-02" db="EMBL/GenBank/DDBJ databases">
        <title>The draft genome of Sphingobacterium sp. 5JN-11.</title>
        <authorList>
            <person name="Liu L."/>
            <person name="Li L."/>
            <person name="Liang L."/>
            <person name="Zhang X."/>
            <person name="Wang T."/>
        </authorList>
    </citation>
    <scope>NUCLEOTIDE SEQUENCE [LARGE SCALE GENOMIC DNA]</scope>
    <source>
        <strain evidence="8 9">5JN-11</strain>
    </source>
</reference>
<evidence type="ECO:0000256" key="5">
    <source>
        <dbReference type="ARBA" id="ARBA00022989"/>
    </source>
</evidence>
<keyword evidence="2" id="KW-0812">Transmembrane</keyword>
<dbReference type="PANTHER" id="PTHR13572:SF4">
    <property type="entry name" value="RE57134P"/>
    <property type="match status" value="1"/>
</dbReference>
<dbReference type="InterPro" id="IPR026071">
    <property type="entry name" value="Glyco_Hydrolase_99"/>
</dbReference>
<keyword evidence="4" id="KW-0735">Signal-anchor</keyword>
<keyword evidence="5" id="KW-1133">Transmembrane helix</keyword>
<protein>
    <submittedName>
        <fullName evidence="8">Xylosidase</fullName>
    </submittedName>
</protein>
<sequence>MKLSFNLFYIIYIFFIPLFSQAQTKHHKTSAFKSYKGLIMTGYQGWFNTPQDGAGRGWVHYSRQGKFEQGFSSVDMWPDVSEYEVIYRTPFLKQDGNNAYVFSSYDSSSVKLHFKWMREYDIDGAFVQRFVTNLKGEKSLNQKNTVLKNALHAAKNNDRAISVMYDFSGMQDSDAEFVIEDWKFLVDSMKITNRGPQQSYLYHNQKPLVALWGVGFNDKRKYSLKVVNKIVDFLQNDPQYGNCSILIGVPTFWREQKGDAVKDTLFTKICKKADIIHPWFVGRFDEQGYPRFQQLIKKDLEWCRINKIDYVPVVFPGFSWHNMHPSSKSNHISRNRGSFYWKQLMGAIDAGANMIYVAMFDEIDEATAIFKIDQDPPVGKSVFVNFEEGLPSDYYLFLTKEASAILKKKKEKPKELPIKQALMH</sequence>
<gene>
    <name evidence="8" type="ORF">C5745_02770</name>
</gene>
<organism evidence="8 9">
    <name type="scientific">Sphingobacterium haloxyli</name>
    <dbReference type="NCBI Taxonomy" id="2100533"/>
    <lineage>
        <taxon>Bacteria</taxon>
        <taxon>Pseudomonadati</taxon>
        <taxon>Bacteroidota</taxon>
        <taxon>Sphingobacteriia</taxon>
        <taxon>Sphingobacteriales</taxon>
        <taxon>Sphingobacteriaceae</taxon>
        <taxon>Sphingobacterium</taxon>
    </lineage>
</organism>
<evidence type="ECO:0000256" key="3">
    <source>
        <dbReference type="ARBA" id="ARBA00022801"/>
    </source>
</evidence>
<evidence type="ECO:0000256" key="6">
    <source>
        <dbReference type="ARBA" id="ARBA00023034"/>
    </source>
</evidence>
<dbReference type="GO" id="GO:0004559">
    <property type="term" value="F:alpha-mannosidase activity"/>
    <property type="evidence" value="ECO:0007669"/>
    <property type="project" value="TreeGrafter"/>
</dbReference>
<dbReference type="OrthoDB" id="9783748at2"/>
<evidence type="ECO:0000256" key="2">
    <source>
        <dbReference type="ARBA" id="ARBA00022692"/>
    </source>
</evidence>
<keyword evidence="6" id="KW-0333">Golgi apparatus</keyword>
<evidence type="ECO:0000313" key="8">
    <source>
        <dbReference type="EMBL" id="PRD48880.1"/>
    </source>
</evidence>
<keyword evidence="3" id="KW-0378">Hydrolase</keyword>
<dbReference type="AlphaFoldDB" id="A0A2S9J808"/>
<dbReference type="EMBL" id="PVBQ01000002">
    <property type="protein sequence ID" value="PRD48880.1"/>
    <property type="molecule type" value="Genomic_DNA"/>
</dbReference>
<dbReference type="CDD" id="cd11576">
    <property type="entry name" value="GH99_GH71_like_2"/>
    <property type="match status" value="1"/>
</dbReference>